<dbReference type="RefSeq" id="WP_162889196.1">
    <property type="nucleotide sequence ID" value="NZ_CP021330.1"/>
</dbReference>
<protein>
    <submittedName>
        <fullName evidence="1">Uncharacterized protein</fullName>
    </submittedName>
</protein>
<dbReference type="KEGG" id="mmyr:MXMO3_01781"/>
<dbReference type="Proteomes" id="UP000258927">
    <property type="component" value="Chromosome"/>
</dbReference>
<reference evidence="1 2" key="1">
    <citation type="submission" date="2017-05" db="EMBL/GenBank/DDBJ databases">
        <title>Genome Analysis of Maritalea myrionectae HL2708#5.</title>
        <authorList>
            <consortium name="Cotde Inc.-PKNU"/>
            <person name="Jang D."/>
            <person name="Oh H.-M."/>
        </authorList>
    </citation>
    <scope>NUCLEOTIDE SEQUENCE [LARGE SCALE GENOMIC DNA]</scope>
    <source>
        <strain evidence="1 2">HL2708#5</strain>
    </source>
</reference>
<accession>A0A2R4MEJ1</accession>
<dbReference type="EMBL" id="CP021330">
    <property type="protein sequence ID" value="AVX04306.1"/>
    <property type="molecule type" value="Genomic_DNA"/>
</dbReference>
<sequence>MTRQQTTPHREGAHSLSGRVAWLVGGNLQDERFSVPLSVGVRRLNACGCSKPPRTFPLIQINHFGRSPSPAVKVGAVGSVVSSLGRRPFSFELLKQGLQLLGQFVRVLKIHGAFSNALRFLQSVKTMQGAKSWKRNTKLEGGEK</sequence>
<proteinExistence type="predicted"/>
<dbReference type="AlphaFoldDB" id="A0A2R4MEJ1"/>
<evidence type="ECO:0000313" key="2">
    <source>
        <dbReference type="Proteomes" id="UP000258927"/>
    </source>
</evidence>
<name>A0A2R4MEJ1_9HYPH</name>
<keyword evidence="2" id="KW-1185">Reference proteome</keyword>
<evidence type="ECO:0000313" key="1">
    <source>
        <dbReference type="EMBL" id="AVX04306.1"/>
    </source>
</evidence>
<organism evidence="1 2">
    <name type="scientific">Maritalea myrionectae</name>
    <dbReference type="NCBI Taxonomy" id="454601"/>
    <lineage>
        <taxon>Bacteria</taxon>
        <taxon>Pseudomonadati</taxon>
        <taxon>Pseudomonadota</taxon>
        <taxon>Alphaproteobacteria</taxon>
        <taxon>Hyphomicrobiales</taxon>
        <taxon>Devosiaceae</taxon>
        <taxon>Maritalea</taxon>
    </lineage>
</organism>
<gene>
    <name evidence="1" type="ORF">MXMO3_01781</name>
</gene>